<dbReference type="Proteomes" id="UP000220527">
    <property type="component" value="Unassembled WGS sequence"/>
</dbReference>
<dbReference type="NCBIfam" id="TIGR01826">
    <property type="entry name" value="CofD_related"/>
    <property type="match status" value="1"/>
</dbReference>
<dbReference type="InterPro" id="IPR002882">
    <property type="entry name" value="CofD"/>
</dbReference>
<dbReference type="EMBL" id="NQWI01000046">
    <property type="protein sequence ID" value="PDW02950.1"/>
    <property type="molecule type" value="Genomic_DNA"/>
</dbReference>
<reference evidence="4" key="1">
    <citation type="submission" date="2017-08" db="EMBL/GenBank/DDBJ databases">
        <authorList>
            <person name="Grouzdev D.S."/>
            <person name="Gaisin V.A."/>
            <person name="Rysina M.S."/>
            <person name="Gorlenko V.M."/>
        </authorList>
    </citation>
    <scope>NUCLEOTIDE SEQUENCE [LARGE SCALE GENOMIC DNA]</scope>
    <source>
        <strain evidence="4">Kir15-3F</strain>
    </source>
</reference>
<keyword evidence="1 2" id="KW-0963">Cytoplasm</keyword>
<gene>
    <name evidence="3" type="ORF">CJ255_11265</name>
</gene>
<sequence length="345" mass="35954">MNQHSISKPTKGHLVALGGGGGVSQLLLGAAPYFAQRTALIAVTDTGRSTGTARAIGAIPAPGDLRNTMAALAAEPNGLWARLVQHRLSAPSVPALDGMAFGNLMLAALAQLDGDFEAAVQTLSQLLHCQATILPIASSDAHICAELEDGTVVERELAVRGLNKAPIKRLWVSPPETHATHAACAAIASADLVVLGPGSFYTSLMASLAFGGVVEALQQSNAPIAFICNSTTQPGQTDGMGIYDHIQRLVALLGPGVLDYALISQGDQIAPEVRAAYAAIGLHLLEPDEHELAHIQALGVTPILRPLLEASSGPRQIWNKLDTIRSDPAKLGLALSELQIADCRL</sequence>
<dbReference type="CDD" id="cd07187">
    <property type="entry name" value="YvcK_like"/>
    <property type="match status" value="1"/>
</dbReference>
<proteinExistence type="inferred from homology"/>
<evidence type="ECO:0000256" key="2">
    <source>
        <dbReference type="HAMAP-Rule" id="MF_00973"/>
    </source>
</evidence>
<dbReference type="Gene3D" id="3.40.50.10680">
    <property type="entry name" value="CofD-like domains"/>
    <property type="match status" value="1"/>
</dbReference>
<dbReference type="SUPFAM" id="SSF142338">
    <property type="entry name" value="CofD-like"/>
    <property type="match status" value="1"/>
</dbReference>
<evidence type="ECO:0000313" key="3">
    <source>
        <dbReference type="EMBL" id="PDW02950.1"/>
    </source>
</evidence>
<dbReference type="PANTHER" id="PTHR30135">
    <property type="entry name" value="UNCHARACTERIZED PROTEIN YVCK-RELATED"/>
    <property type="match status" value="1"/>
</dbReference>
<comment type="caution">
    <text evidence="3">The sequence shown here is derived from an EMBL/GenBank/DDBJ whole genome shotgun (WGS) entry which is preliminary data.</text>
</comment>
<accession>A0A2A6RJC8</accession>
<comment type="similarity">
    <text evidence="2">Belongs to the gluconeogenesis factor family.</text>
</comment>
<dbReference type="OrthoDB" id="9783842at2"/>
<dbReference type="HAMAP" id="MF_00973">
    <property type="entry name" value="Gluconeogen_factor"/>
    <property type="match status" value="1"/>
</dbReference>
<dbReference type="InterPro" id="IPR010119">
    <property type="entry name" value="Gluconeogen_factor"/>
</dbReference>
<protein>
    <recommendedName>
        <fullName evidence="2">Putative gluconeogenesis factor</fullName>
    </recommendedName>
</protein>
<dbReference type="InterPro" id="IPR038136">
    <property type="entry name" value="CofD-like_dom_sf"/>
</dbReference>
<dbReference type="PANTHER" id="PTHR30135:SF3">
    <property type="entry name" value="GLUCONEOGENESIS FACTOR-RELATED"/>
    <property type="match status" value="1"/>
</dbReference>
<dbReference type="Pfam" id="PF01933">
    <property type="entry name" value="CofD"/>
    <property type="match status" value="1"/>
</dbReference>
<dbReference type="AlphaFoldDB" id="A0A2A6RJC8"/>
<dbReference type="GO" id="GO:0005737">
    <property type="term" value="C:cytoplasm"/>
    <property type="evidence" value="ECO:0007669"/>
    <property type="project" value="UniProtKB-SubCell"/>
</dbReference>
<name>A0A2A6RJC8_9CHLR</name>
<evidence type="ECO:0000256" key="1">
    <source>
        <dbReference type="ARBA" id="ARBA00022490"/>
    </source>
</evidence>
<comment type="subcellular location">
    <subcellularLocation>
        <location evidence="2">Cytoplasm</location>
    </subcellularLocation>
</comment>
<evidence type="ECO:0000313" key="4">
    <source>
        <dbReference type="Proteomes" id="UP000220527"/>
    </source>
</evidence>
<organism evidence="3 4">
    <name type="scientific">Candidatus Viridilinea mediisalina</name>
    <dbReference type="NCBI Taxonomy" id="2024553"/>
    <lineage>
        <taxon>Bacteria</taxon>
        <taxon>Bacillati</taxon>
        <taxon>Chloroflexota</taxon>
        <taxon>Chloroflexia</taxon>
        <taxon>Chloroflexales</taxon>
        <taxon>Chloroflexineae</taxon>
        <taxon>Oscillochloridaceae</taxon>
        <taxon>Candidatus Viridilinea</taxon>
    </lineage>
</organism>
<dbReference type="GO" id="GO:0043743">
    <property type="term" value="F:LPPG:FO 2-phospho-L-lactate transferase activity"/>
    <property type="evidence" value="ECO:0007669"/>
    <property type="project" value="InterPro"/>
</dbReference>
<comment type="function">
    <text evidence="2">Required for morphogenesis under gluconeogenic growth conditions.</text>
</comment>
<dbReference type="RefSeq" id="WP_097644205.1">
    <property type="nucleotide sequence ID" value="NZ_NQWI01000046.1"/>
</dbReference>
<dbReference type="GO" id="GO:0008360">
    <property type="term" value="P:regulation of cell shape"/>
    <property type="evidence" value="ECO:0007669"/>
    <property type="project" value="UniProtKB-UniRule"/>
</dbReference>
<keyword evidence="4" id="KW-1185">Reference proteome</keyword>